<dbReference type="AlphaFoldDB" id="A0A7C1XFY0"/>
<dbReference type="Gene3D" id="3.90.1640.10">
    <property type="entry name" value="inorganic pyrophosphatase (n-terminal core)"/>
    <property type="match status" value="1"/>
</dbReference>
<dbReference type="SUPFAM" id="SSF64182">
    <property type="entry name" value="DHH phosphoesterases"/>
    <property type="match status" value="1"/>
</dbReference>
<feature type="domain" description="DHHA1" evidence="2">
    <location>
        <begin position="248"/>
        <end position="330"/>
    </location>
</feature>
<evidence type="ECO:0000259" key="1">
    <source>
        <dbReference type="Pfam" id="PF01368"/>
    </source>
</evidence>
<dbReference type="InterPro" id="IPR003156">
    <property type="entry name" value="DHHA1_dom"/>
</dbReference>
<dbReference type="PANTHER" id="PTHR47618:SF1">
    <property type="entry name" value="BIFUNCTIONAL OLIGORIBONUCLEASE AND PAP PHOSPHATASE NRNA"/>
    <property type="match status" value="1"/>
</dbReference>
<organism evidence="3">
    <name type="scientific">Thermomicrobium roseum</name>
    <dbReference type="NCBI Taxonomy" id="500"/>
    <lineage>
        <taxon>Bacteria</taxon>
        <taxon>Pseudomonadati</taxon>
        <taxon>Thermomicrobiota</taxon>
        <taxon>Thermomicrobia</taxon>
        <taxon>Thermomicrobiales</taxon>
        <taxon>Thermomicrobiaceae</taxon>
        <taxon>Thermomicrobium</taxon>
    </lineage>
</organism>
<protein>
    <submittedName>
        <fullName evidence="3">Bifunctional oligoribonuclease/PAP phosphatase NrnA</fullName>
    </submittedName>
</protein>
<gene>
    <name evidence="3" type="ORF">ENP47_04530</name>
</gene>
<dbReference type="InterPro" id="IPR038763">
    <property type="entry name" value="DHH_sf"/>
</dbReference>
<dbReference type="InterPro" id="IPR001667">
    <property type="entry name" value="DDH_dom"/>
</dbReference>
<sequence>MTTREPNHSTGFEGRAAWQLLASARTVLIATHANPDADAVASILALRLALAEVVSNVICLTGDGLVPSSLTFLPAADLLIRDPATVHETPDCIALLDCADPSRLGPFFHLHSNWFEGQIPMVNIDHHITNTRFGHVDLIDPNAASTTEILAQWFLTVGVTITPDIATCLLTGLYGDTLSFQTTSTSVRALELAALLLRLGARHEEIVNNLFRRKPVSTIRLWGAALSRIRVEPPLIWTEITRDMLHETGATPLEGEGIVNFLSGAEGTVVSLLFYEQPEGWRVSLRSADSLVDVAQLCQRYGGGGHPRAAGCRLPPGEAARRAFLNDLRAMVTELLATRPHSR</sequence>
<reference evidence="3" key="1">
    <citation type="journal article" date="2020" name="mSystems">
        <title>Genome- and Community-Level Interaction Insights into Carbon Utilization and Element Cycling Functions of Hydrothermarchaeota in Hydrothermal Sediment.</title>
        <authorList>
            <person name="Zhou Z."/>
            <person name="Liu Y."/>
            <person name="Xu W."/>
            <person name="Pan J."/>
            <person name="Luo Z.H."/>
            <person name="Li M."/>
        </authorList>
    </citation>
    <scope>NUCLEOTIDE SEQUENCE [LARGE SCALE GENOMIC DNA]</scope>
    <source>
        <strain evidence="3">SpSt-222</strain>
    </source>
</reference>
<evidence type="ECO:0000313" key="3">
    <source>
        <dbReference type="EMBL" id="HEF64851.1"/>
    </source>
</evidence>
<feature type="domain" description="DDH" evidence="1">
    <location>
        <begin position="27"/>
        <end position="172"/>
    </location>
</feature>
<dbReference type="Pfam" id="PF02272">
    <property type="entry name" value="DHHA1"/>
    <property type="match status" value="1"/>
</dbReference>
<dbReference type="EMBL" id="DSJL01000009">
    <property type="protein sequence ID" value="HEF64851.1"/>
    <property type="molecule type" value="Genomic_DNA"/>
</dbReference>
<name>A0A7C1XFY0_THERO</name>
<comment type="caution">
    <text evidence="3">The sequence shown here is derived from an EMBL/GenBank/DDBJ whole genome shotgun (WGS) entry which is preliminary data.</text>
</comment>
<proteinExistence type="predicted"/>
<dbReference type="Gene3D" id="3.10.310.30">
    <property type="match status" value="1"/>
</dbReference>
<dbReference type="PANTHER" id="PTHR47618">
    <property type="entry name" value="BIFUNCTIONAL OLIGORIBONUCLEASE AND PAP PHOSPHATASE NRNA"/>
    <property type="match status" value="1"/>
</dbReference>
<dbReference type="Pfam" id="PF01368">
    <property type="entry name" value="DHH"/>
    <property type="match status" value="1"/>
</dbReference>
<evidence type="ECO:0000259" key="2">
    <source>
        <dbReference type="Pfam" id="PF02272"/>
    </source>
</evidence>
<accession>A0A7C1XFY0</accession>
<dbReference type="GO" id="GO:0003676">
    <property type="term" value="F:nucleic acid binding"/>
    <property type="evidence" value="ECO:0007669"/>
    <property type="project" value="InterPro"/>
</dbReference>
<dbReference type="InterPro" id="IPR051319">
    <property type="entry name" value="Oligoribo/pAp-PDE_c-di-AMP_PDE"/>
</dbReference>